<reference evidence="1 2" key="1">
    <citation type="submission" date="2024-02" db="EMBL/GenBank/DDBJ databases">
        <authorList>
            <person name="Chen Y."/>
            <person name="Shah S."/>
            <person name="Dougan E. K."/>
            <person name="Thang M."/>
            <person name="Chan C."/>
        </authorList>
    </citation>
    <scope>NUCLEOTIDE SEQUENCE [LARGE SCALE GENOMIC DNA]</scope>
</reference>
<feature type="non-terminal residue" evidence="1">
    <location>
        <position position="1"/>
    </location>
</feature>
<dbReference type="EMBL" id="CAXAMN010009313">
    <property type="protein sequence ID" value="CAK9028234.1"/>
    <property type="molecule type" value="Genomic_DNA"/>
</dbReference>
<sequence>GFDLVAENEWLCQPASEDYEGPCQGPVTFDNFNVDMLEEWSLRCQARWPCLGVTSADIERELDAVAAPLSFLASARRVAAT</sequence>
<proteinExistence type="predicted"/>
<organism evidence="1 2">
    <name type="scientific">Durusdinium trenchii</name>
    <dbReference type="NCBI Taxonomy" id="1381693"/>
    <lineage>
        <taxon>Eukaryota</taxon>
        <taxon>Sar</taxon>
        <taxon>Alveolata</taxon>
        <taxon>Dinophyceae</taxon>
        <taxon>Suessiales</taxon>
        <taxon>Symbiodiniaceae</taxon>
        <taxon>Durusdinium</taxon>
    </lineage>
</organism>
<protein>
    <submittedName>
        <fullName evidence="1">Uncharacterized protein</fullName>
    </submittedName>
</protein>
<gene>
    <name evidence="1" type="ORF">CCMP2556_LOCUS17032</name>
</gene>
<dbReference type="Pfam" id="PF09717">
    <property type="entry name" value="CPW_WPC"/>
    <property type="match status" value="1"/>
</dbReference>
<dbReference type="Proteomes" id="UP001642484">
    <property type="component" value="Unassembled WGS sequence"/>
</dbReference>
<comment type="caution">
    <text evidence="1">The sequence shown here is derived from an EMBL/GenBank/DDBJ whole genome shotgun (WGS) entry which is preliminary data.</text>
</comment>
<dbReference type="InterPro" id="IPR006387">
    <property type="entry name" value="CPW_WPC_dom"/>
</dbReference>
<name>A0ABP0KP40_9DINO</name>
<evidence type="ECO:0000313" key="2">
    <source>
        <dbReference type="Proteomes" id="UP001642484"/>
    </source>
</evidence>
<evidence type="ECO:0000313" key="1">
    <source>
        <dbReference type="EMBL" id="CAK9028234.1"/>
    </source>
</evidence>
<keyword evidence="2" id="KW-1185">Reference proteome</keyword>
<accession>A0ABP0KP40</accession>